<dbReference type="PANTHER" id="PTHR34776:SF1">
    <property type="entry name" value="F17F16.3 PROTEIN"/>
    <property type="match status" value="1"/>
</dbReference>
<organism evidence="2 3">
    <name type="scientific">Chaetomium fimeti</name>
    <dbReference type="NCBI Taxonomy" id="1854472"/>
    <lineage>
        <taxon>Eukaryota</taxon>
        <taxon>Fungi</taxon>
        <taxon>Dikarya</taxon>
        <taxon>Ascomycota</taxon>
        <taxon>Pezizomycotina</taxon>
        <taxon>Sordariomycetes</taxon>
        <taxon>Sordariomycetidae</taxon>
        <taxon>Sordariales</taxon>
        <taxon>Chaetomiaceae</taxon>
        <taxon>Chaetomium</taxon>
    </lineage>
</organism>
<name>A0AAE0HLI8_9PEZI</name>
<feature type="region of interest" description="Disordered" evidence="1">
    <location>
        <begin position="1"/>
        <end position="102"/>
    </location>
</feature>
<sequence>MTTTTRSAAKKQEKSPSAAPPEEAQPGSKHKTEETAAPPSPKRTKKEEDGDGQDKNTQQTATKGGETKGDETHEPEQQNGGKDTKASTNKPTQPPDDETPASILEKGIIYFFFRPRVNIDSPSSVSDIARSHIVLRPIPHGAKLDITTNDSDPNTTTNTRVCVIPKKTLPQTGRDRWVGFVEKAGAPLSQLRDAFLAESTYETKTAGTRHAPPAAPLAEGVYALTSTGRASHLAYMLTLPEELGDVQRQMGLKERGSWVISTKNSEFPGPASARLPEAPKFPKELLEEFRSLRWVPTQPKHLDYANAQFLLVGESSGTEKALAPQEEDEKEGKVEPAEEMEELEEEDTERMKGLSKDDSGRIFADLQADAGDYPKLQTTF</sequence>
<proteinExistence type="predicted"/>
<evidence type="ECO:0000256" key="1">
    <source>
        <dbReference type="SAM" id="MobiDB-lite"/>
    </source>
</evidence>
<evidence type="ECO:0008006" key="4">
    <source>
        <dbReference type="Google" id="ProtNLM"/>
    </source>
</evidence>
<accession>A0AAE0HLI8</accession>
<dbReference type="EMBL" id="JAUEPN010000002">
    <property type="protein sequence ID" value="KAK3298734.1"/>
    <property type="molecule type" value="Genomic_DNA"/>
</dbReference>
<reference evidence="2" key="1">
    <citation type="journal article" date="2023" name="Mol. Phylogenet. Evol.">
        <title>Genome-scale phylogeny and comparative genomics of the fungal order Sordariales.</title>
        <authorList>
            <person name="Hensen N."/>
            <person name="Bonometti L."/>
            <person name="Westerberg I."/>
            <person name="Brannstrom I.O."/>
            <person name="Guillou S."/>
            <person name="Cros-Aarteil S."/>
            <person name="Calhoun S."/>
            <person name="Haridas S."/>
            <person name="Kuo A."/>
            <person name="Mondo S."/>
            <person name="Pangilinan J."/>
            <person name="Riley R."/>
            <person name="LaButti K."/>
            <person name="Andreopoulos B."/>
            <person name="Lipzen A."/>
            <person name="Chen C."/>
            <person name="Yan M."/>
            <person name="Daum C."/>
            <person name="Ng V."/>
            <person name="Clum A."/>
            <person name="Steindorff A."/>
            <person name="Ohm R.A."/>
            <person name="Martin F."/>
            <person name="Silar P."/>
            <person name="Natvig D.O."/>
            <person name="Lalanne C."/>
            <person name="Gautier V."/>
            <person name="Ament-Velasquez S.L."/>
            <person name="Kruys A."/>
            <person name="Hutchinson M.I."/>
            <person name="Powell A.J."/>
            <person name="Barry K."/>
            <person name="Miller A.N."/>
            <person name="Grigoriev I.V."/>
            <person name="Debuchy R."/>
            <person name="Gladieux P."/>
            <person name="Hiltunen Thoren M."/>
            <person name="Johannesson H."/>
        </authorList>
    </citation>
    <scope>NUCLEOTIDE SEQUENCE</scope>
    <source>
        <strain evidence="2">CBS 168.71</strain>
    </source>
</reference>
<dbReference type="Proteomes" id="UP001278766">
    <property type="component" value="Unassembled WGS sequence"/>
</dbReference>
<feature type="region of interest" description="Disordered" evidence="1">
    <location>
        <begin position="317"/>
        <end position="368"/>
    </location>
</feature>
<dbReference type="PANTHER" id="PTHR34776">
    <property type="entry name" value="F17F16.3 PROTEIN"/>
    <property type="match status" value="1"/>
</dbReference>
<feature type="compositionally biased region" description="Basic and acidic residues" evidence="1">
    <location>
        <begin position="65"/>
        <end position="76"/>
    </location>
</feature>
<evidence type="ECO:0000313" key="2">
    <source>
        <dbReference type="EMBL" id="KAK3298734.1"/>
    </source>
</evidence>
<gene>
    <name evidence="2" type="ORF">B0H64DRAFT_81636</name>
</gene>
<comment type="caution">
    <text evidence="2">The sequence shown here is derived from an EMBL/GenBank/DDBJ whole genome shotgun (WGS) entry which is preliminary data.</text>
</comment>
<dbReference type="GeneID" id="87845769"/>
<dbReference type="RefSeq" id="XP_062662248.1">
    <property type="nucleotide sequence ID" value="XM_062808821.1"/>
</dbReference>
<feature type="compositionally biased region" description="Polar residues" evidence="1">
    <location>
        <begin position="77"/>
        <end position="91"/>
    </location>
</feature>
<feature type="compositionally biased region" description="Basic and acidic residues" evidence="1">
    <location>
        <begin position="349"/>
        <end position="360"/>
    </location>
</feature>
<dbReference type="AlphaFoldDB" id="A0AAE0HLI8"/>
<reference evidence="2" key="2">
    <citation type="submission" date="2023-06" db="EMBL/GenBank/DDBJ databases">
        <authorList>
            <consortium name="Lawrence Berkeley National Laboratory"/>
            <person name="Haridas S."/>
            <person name="Hensen N."/>
            <person name="Bonometti L."/>
            <person name="Westerberg I."/>
            <person name="Brannstrom I.O."/>
            <person name="Guillou S."/>
            <person name="Cros-Aarteil S."/>
            <person name="Calhoun S."/>
            <person name="Kuo A."/>
            <person name="Mondo S."/>
            <person name="Pangilinan J."/>
            <person name="Riley R."/>
            <person name="Labutti K."/>
            <person name="Andreopoulos B."/>
            <person name="Lipzen A."/>
            <person name="Chen C."/>
            <person name="Yanf M."/>
            <person name="Daum C."/>
            <person name="Ng V."/>
            <person name="Clum A."/>
            <person name="Steindorff A."/>
            <person name="Ohm R."/>
            <person name="Martin F."/>
            <person name="Silar P."/>
            <person name="Natvig D."/>
            <person name="Lalanne C."/>
            <person name="Gautier V."/>
            <person name="Ament-Velasquez S.L."/>
            <person name="Kruys A."/>
            <person name="Hutchinson M.I."/>
            <person name="Powell A.J."/>
            <person name="Barry K."/>
            <person name="Miller A.N."/>
            <person name="Grigoriev I.V."/>
            <person name="Debuchy R."/>
            <person name="Gladieux P."/>
            <person name="Thoren M.H."/>
            <person name="Johannesson H."/>
        </authorList>
    </citation>
    <scope>NUCLEOTIDE SEQUENCE</scope>
    <source>
        <strain evidence="2">CBS 168.71</strain>
    </source>
</reference>
<feature type="compositionally biased region" description="Basic and acidic residues" evidence="1">
    <location>
        <begin position="45"/>
        <end position="54"/>
    </location>
</feature>
<evidence type="ECO:0000313" key="3">
    <source>
        <dbReference type="Proteomes" id="UP001278766"/>
    </source>
</evidence>
<feature type="compositionally biased region" description="Low complexity" evidence="1">
    <location>
        <begin position="15"/>
        <end position="27"/>
    </location>
</feature>
<feature type="compositionally biased region" description="Acidic residues" evidence="1">
    <location>
        <begin position="337"/>
        <end position="348"/>
    </location>
</feature>
<protein>
    <recommendedName>
        <fullName evidence="4">BTB domain transcription factor</fullName>
    </recommendedName>
</protein>
<keyword evidence="3" id="KW-1185">Reference proteome</keyword>